<dbReference type="SUPFAM" id="SSF53474">
    <property type="entry name" value="alpha/beta-Hydrolases"/>
    <property type="match status" value="1"/>
</dbReference>
<evidence type="ECO:0000313" key="2">
    <source>
        <dbReference type="EMBL" id="GGV77202.1"/>
    </source>
</evidence>
<dbReference type="InterPro" id="IPR029058">
    <property type="entry name" value="AB_hydrolase_fold"/>
</dbReference>
<name>A0ABQ2VVZ2_9ACTN</name>
<dbReference type="Gene3D" id="3.40.50.1820">
    <property type="entry name" value="alpha/beta hydrolase"/>
    <property type="match status" value="1"/>
</dbReference>
<dbReference type="PANTHER" id="PTHR43433:SF10">
    <property type="entry name" value="AB HYDROLASE-1 DOMAIN-CONTAINING PROTEIN"/>
    <property type="match status" value="1"/>
</dbReference>
<keyword evidence="3" id="KW-1185">Reference proteome</keyword>
<keyword evidence="2" id="KW-0378">Hydrolase</keyword>
<accession>A0ABQ2VVZ2</accession>
<dbReference type="Pfam" id="PF12697">
    <property type="entry name" value="Abhydrolase_6"/>
    <property type="match status" value="1"/>
</dbReference>
<evidence type="ECO:0000259" key="1">
    <source>
        <dbReference type="Pfam" id="PF12697"/>
    </source>
</evidence>
<dbReference type="GO" id="GO:0016787">
    <property type="term" value="F:hydrolase activity"/>
    <property type="evidence" value="ECO:0007669"/>
    <property type="project" value="UniProtKB-KW"/>
</dbReference>
<dbReference type="Proteomes" id="UP000660675">
    <property type="component" value="Unassembled WGS sequence"/>
</dbReference>
<gene>
    <name evidence="2" type="ORF">GCM10015535_09940</name>
</gene>
<proteinExistence type="predicted"/>
<dbReference type="PANTHER" id="PTHR43433">
    <property type="entry name" value="HYDROLASE, ALPHA/BETA FOLD FAMILY PROTEIN"/>
    <property type="match status" value="1"/>
</dbReference>
<dbReference type="EMBL" id="BMTF01000003">
    <property type="protein sequence ID" value="GGV77202.1"/>
    <property type="molecule type" value="Genomic_DNA"/>
</dbReference>
<evidence type="ECO:0000313" key="3">
    <source>
        <dbReference type="Proteomes" id="UP000660675"/>
    </source>
</evidence>
<comment type="caution">
    <text evidence="2">The sequence shown here is derived from an EMBL/GenBank/DDBJ whole genome shotgun (WGS) entry which is preliminary data.</text>
</comment>
<reference evidence="3" key="1">
    <citation type="journal article" date="2019" name="Int. J. Syst. Evol. Microbiol.">
        <title>The Global Catalogue of Microorganisms (GCM) 10K type strain sequencing project: providing services to taxonomists for standard genome sequencing and annotation.</title>
        <authorList>
            <consortium name="The Broad Institute Genomics Platform"/>
            <consortium name="The Broad Institute Genome Sequencing Center for Infectious Disease"/>
            <person name="Wu L."/>
            <person name="Ma J."/>
        </authorList>
    </citation>
    <scope>NUCLEOTIDE SEQUENCE [LARGE SCALE GENOMIC DNA]</scope>
    <source>
        <strain evidence="3">JCM 4376</strain>
    </source>
</reference>
<organism evidence="2 3">
    <name type="scientific">Streptomyces gelaticus</name>
    <dbReference type="NCBI Taxonomy" id="285446"/>
    <lineage>
        <taxon>Bacteria</taxon>
        <taxon>Bacillati</taxon>
        <taxon>Actinomycetota</taxon>
        <taxon>Actinomycetes</taxon>
        <taxon>Kitasatosporales</taxon>
        <taxon>Streptomycetaceae</taxon>
        <taxon>Streptomyces</taxon>
    </lineage>
</organism>
<dbReference type="InterPro" id="IPR050471">
    <property type="entry name" value="AB_hydrolase"/>
</dbReference>
<sequence>MIGCMDLHVSDPVRLGTEQLPGGRLLGWAEWGPGDGVPVLFSPGAATSRHLGFGVDVLDGLGVRLISVDRPGLGVSSPAPGRTFGDFVDDVRAFAGLRGLGRPLMVGNSQGAPFALACAAAGAIGALAVVSGADEVAEPGFADVLPEELRRLVGLAVADPDAAEQVFAGFTPQGMWDMVMSGSPECDLAVYQQPAFAAAYRQALDEAFAQGAAGYARDTVLAMGHWGIGLSDIVVPVDLWYGEKDTGHSPDQGARLASRIPGAVRHLVPEEGGAVLWTHAEQVLSTLLVRVAAP</sequence>
<feature type="domain" description="AB hydrolase-1" evidence="1">
    <location>
        <begin position="39"/>
        <end position="283"/>
    </location>
</feature>
<dbReference type="InterPro" id="IPR000073">
    <property type="entry name" value="AB_hydrolase_1"/>
</dbReference>
<protein>
    <submittedName>
        <fullName evidence="2">Alpha/beta hydrolase</fullName>
    </submittedName>
</protein>